<feature type="region of interest" description="Disordered" evidence="18">
    <location>
        <begin position="14"/>
        <end position="40"/>
    </location>
</feature>
<evidence type="ECO:0000256" key="14">
    <source>
        <dbReference type="ARBA" id="ARBA00031884"/>
    </source>
</evidence>
<dbReference type="InterPro" id="IPR024791">
    <property type="entry name" value="Cyt_c/ubiquinol_Oxase_su3"/>
</dbReference>
<dbReference type="PANTHER" id="PTHR11403:SF2">
    <property type="entry name" value="CYTOCHROME BO(3) UBIQUINOL OXIDASE SUBUNIT 3"/>
    <property type="match status" value="1"/>
</dbReference>
<evidence type="ECO:0000256" key="9">
    <source>
        <dbReference type="ARBA" id="ARBA00022989"/>
    </source>
</evidence>
<keyword evidence="6" id="KW-1003">Cell membrane</keyword>
<feature type="domain" description="Heme-copper oxidase subunit III family profile" evidence="20">
    <location>
        <begin position="48"/>
        <end position="224"/>
    </location>
</feature>
<sequence>MALLNKFLSGGKSQPLAAAHGQGGGQAAHGGHDAHGHDHHDQEGMKVFGFWLFLITDVILFGTLFATFVVLRLNTAGGPTGAELIEINGIIISTFILLTSSFTSGVALLEMNRGNKKGLITWLVITALLGASFIYLEVTEFIHLVHEGATIGTSAYWSSFFTLVGTHGLHVSIGLVWMVALIIQLARRGITDVTKRKVNVISLYWHFLDVIWIFVFTIVYLMGVM</sequence>
<reference evidence="21 22" key="1">
    <citation type="submission" date="2017-08" db="EMBL/GenBank/DDBJ databases">
        <title>Substantial Increase in Enzyme Production by Combined Drug-Resistance Mutations in Paenibacillus agaridevorans.</title>
        <authorList>
            <person name="Tanaka Y."/>
            <person name="Funane K."/>
            <person name="Hosaka T."/>
            <person name="Shiwa Y."/>
            <person name="Fujita N."/>
            <person name="Miyazaki T."/>
            <person name="Yoshikawa H."/>
            <person name="Murakami K."/>
            <person name="Kasahara K."/>
            <person name="Inaoka T."/>
            <person name="Hiraga Y."/>
            <person name="Ochi K."/>
        </authorList>
    </citation>
    <scope>NUCLEOTIDE SEQUENCE [LARGE SCALE GENOMIC DNA]</scope>
    <source>
        <strain evidence="21 22">T-3040</strain>
    </source>
</reference>
<evidence type="ECO:0000256" key="1">
    <source>
        <dbReference type="ARBA" id="ARBA00004651"/>
    </source>
</evidence>
<evidence type="ECO:0000256" key="3">
    <source>
        <dbReference type="ARBA" id="ARBA00011700"/>
    </source>
</evidence>
<comment type="function">
    <text evidence="12">Cytochrome bo(3) ubiquinol terminal oxidase is the component of the aerobic respiratory chain of E.coli that predominates when cells are grown at high aeration. Has proton pump activity across the membrane in addition to electron transfer, pumping 2 protons/electron.</text>
</comment>
<evidence type="ECO:0000256" key="16">
    <source>
        <dbReference type="ARBA" id="ARBA00032717"/>
    </source>
</evidence>
<evidence type="ECO:0000313" key="22">
    <source>
        <dbReference type="Proteomes" id="UP000245202"/>
    </source>
</evidence>
<evidence type="ECO:0000256" key="17">
    <source>
        <dbReference type="RuleBase" id="RU003376"/>
    </source>
</evidence>
<keyword evidence="5" id="KW-0813">Transport</keyword>
<dbReference type="RefSeq" id="WP_108995632.1">
    <property type="nucleotide sequence ID" value="NZ_BDQX01000394.1"/>
</dbReference>
<dbReference type="EMBL" id="BDQX01000394">
    <property type="protein sequence ID" value="GBG11313.1"/>
    <property type="molecule type" value="Genomic_DNA"/>
</dbReference>
<evidence type="ECO:0000256" key="10">
    <source>
        <dbReference type="ARBA" id="ARBA00023002"/>
    </source>
</evidence>
<feature type="transmembrane region" description="Helical" evidence="19">
    <location>
        <begin position="118"/>
        <end position="136"/>
    </location>
</feature>
<dbReference type="AlphaFoldDB" id="A0A2R5F431"/>
<keyword evidence="7 17" id="KW-0812">Transmembrane</keyword>
<dbReference type="InterPro" id="IPR013833">
    <property type="entry name" value="Cyt_c_oxidase_su3_a-hlx"/>
</dbReference>
<feature type="transmembrane region" description="Helical" evidence="19">
    <location>
        <begin position="156"/>
        <end position="183"/>
    </location>
</feature>
<evidence type="ECO:0000256" key="12">
    <source>
        <dbReference type="ARBA" id="ARBA00025694"/>
    </source>
</evidence>
<dbReference type="GO" id="GO:0009486">
    <property type="term" value="F:cytochrome bo3 ubiquinol oxidase activity"/>
    <property type="evidence" value="ECO:0007669"/>
    <property type="project" value="InterPro"/>
</dbReference>
<feature type="transmembrane region" description="Helical" evidence="19">
    <location>
        <begin position="203"/>
        <end position="223"/>
    </location>
</feature>
<comment type="similarity">
    <text evidence="2 17">Belongs to the cytochrome c oxidase subunit 3 family.</text>
</comment>
<dbReference type="InterPro" id="IPR033946">
    <property type="entry name" value="Ubiquinol_oxase_su3_dom"/>
</dbReference>
<evidence type="ECO:0000256" key="11">
    <source>
        <dbReference type="ARBA" id="ARBA00023136"/>
    </source>
</evidence>
<dbReference type="InterPro" id="IPR000298">
    <property type="entry name" value="Cyt_c_oxidase-like_su3"/>
</dbReference>
<dbReference type="Pfam" id="PF00510">
    <property type="entry name" value="COX3"/>
    <property type="match status" value="1"/>
</dbReference>
<evidence type="ECO:0000256" key="2">
    <source>
        <dbReference type="ARBA" id="ARBA00010581"/>
    </source>
</evidence>
<gene>
    <name evidence="21" type="ORF">PAT3040_06114</name>
</gene>
<dbReference type="PROSITE" id="PS50253">
    <property type="entry name" value="COX3"/>
    <property type="match status" value="1"/>
</dbReference>
<evidence type="ECO:0000313" key="21">
    <source>
        <dbReference type="EMBL" id="GBG11313.1"/>
    </source>
</evidence>
<proteinExistence type="inferred from homology"/>
<keyword evidence="10" id="KW-0560">Oxidoreductase</keyword>
<comment type="caution">
    <text evidence="21">The sequence shown here is derived from an EMBL/GenBank/DDBJ whole genome shotgun (WGS) entry which is preliminary data.</text>
</comment>
<dbReference type="SUPFAM" id="SSF81452">
    <property type="entry name" value="Cytochrome c oxidase subunit III-like"/>
    <property type="match status" value="1"/>
</dbReference>
<evidence type="ECO:0000256" key="5">
    <source>
        <dbReference type="ARBA" id="ARBA00022448"/>
    </source>
</evidence>
<evidence type="ECO:0000256" key="7">
    <source>
        <dbReference type="ARBA" id="ARBA00022692"/>
    </source>
</evidence>
<keyword evidence="22" id="KW-1185">Reference proteome</keyword>
<name>A0A2R5F431_9BACL</name>
<organism evidence="21 22">
    <name type="scientific">Paenibacillus agaridevorans</name>
    <dbReference type="NCBI Taxonomy" id="171404"/>
    <lineage>
        <taxon>Bacteria</taxon>
        <taxon>Bacillati</taxon>
        <taxon>Bacillota</taxon>
        <taxon>Bacilli</taxon>
        <taxon>Bacillales</taxon>
        <taxon>Paenibacillaceae</taxon>
        <taxon>Paenibacillus</taxon>
    </lineage>
</organism>
<evidence type="ECO:0000256" key="19">
    <source>
        <dbReference type="SAM" id="Phobius"/>
    </source>
</evidence>
<evidence type="ECO:0000259" key="20">
    <source>
        <dbReference type="PROSITE" id="PS50253"/>
    </source>
</evidence>
<dbReference type="PANTHER" id="PTHR11403">
    <property type="entry name" value="CYTOCHROME C OXIDASE SUBUNIT III"/>
    <property type="match status" value="1"/>
</dbReference>
<dbReference type="GO" id="GO:0005886">
    <property type="term" value="C:plasma membrane"/>
    <property type="evidence" value="ECO:0007669"/>
    <property type="project" value="UniProtKB-SubCell"/>
</dbReference>
<evidence type="ECO:0000256" key="4">
    <source>
        <dbReference type="ARBA" id="ARBA00014687"/>
    </source>
</evidence>
<feature type="transmembrane region" description="Helical" evidence="19">
    <location>
        <begin position="90"/>
        <end position="109"/>
    </location>
</feature>
<dbReference type="Proteomes" id="UP000245202">
    <property type="component" value="Unassembled WGS sequence"/>
</dbReference>
<dbReference type="Gene3D" id="1.20.120.80">
    <property type="entry name" value="Cytochrome c oxidase, subunit III, four-helix bundle"/>
    <property type="match status" value="1"/>
</dbReference>
<dbReference type="GO" id="GO:0004129">
    <property type="term" value="F:cytochrome-c oxidase activity"/>
    <property type="evidence" value="ECO:0007669"/>
    <property type="project" value="InterPro"/>
</dbReference>
<comment type="subunit">
    <text evidence="3">Heterooctamer of two A chains, two B chains, two C chains and two D chains.</text>
</comment>
<keyword evidence="8" id="KW-0249">Electron transport</keyword>
<accession>A0A2R5F431</accession>
<evidence type="ECO:0000256" key="13">
    <source>
        <dbReference type="ARBA" id="ARBA00030072"/>
    </source>
</evidence>
<feature type="transmembrane region" description="Helical" evidence="19">
    <location>
        <begin position="48"/>
        <end position="70"/>
    </location>
</feature>
<evidence type="ECO:0000256" key="8">
    <source>
        <dbReference type="ARBA" id="ARBA00022982"/>
    </source>
</evidence>
<feature type="compositionally biased region" description="Basic and acidic residues" evidence="18">
    <location>
        <begin position="30"/>
        <end position="40"/>
    </location>
</feature>
<dbReference type="GO" id="GO:0019646">
    <property type="term" value="P:aerobic electron transport chain"/>
    <property type="evidence" value="ECO:0007669"/>
    <property type="project" value="InterPro"/>
</dbReference>
<protein>
    <recommendedName>
        <fullName evidence="4">Cytochrome bo(3) ubiquinol oxidase subunit 3</fullName>
    </recommendedName>
    <alternativeName>
        <fullName evidence="15">Cytochrome o ubiquinol oxidase subunit 3</fullName>
    </alternativeName>
    <alternativeName>
        <fullName evidence="13">Oxidase bo(3) subunit 3</fullName>
    </alternativeName>
    <alternativeName>
        <fullName evidence="16">Ubiquinol oxidase polypeptide III</fullName>
    </alternativeName>
    <alternativeName>
        <fullName evidence="14">Ubiquinol oxidase subunit 3</fullName>
    </alternativeName>
</protein>
<keyword evidence="9 19" id="KW-1133">Transmembrane helix</keyword>
<dbReference type="NCBIfam" id="TIGR02842">
    <property type="entry name" value="CyoC"/>
    <property type="match status" value="1"/>
</dbReference>
<dbReference type="InterPro" id="IPR035973">
    <property type="entry name" value="Cyt_c_oxidase_su3-like_sf"/>
</dbReference>
<evidence type="ECO:0000256" key="15">
    <source>
        <dbReference type="ARBA" id="ARBA00032189"/>
    </source>
</evidence>
<evidence type="ECO:0000256" key="18">
    <source>
        <dbReference type="SAM" id="MobiDB-lite"/>
    </source>
</evidence>
<dbReference type="InterPro" id="IPR014206">
    <property type="entry name" value="Cyt_c_ubiqinol_oxidase_su3"/>
</dbReference>
<keyword evidence="11 19" id="KW-0472">Membrane</keyword>
<comment type="subcellular location">
    <subcellularLocation>
        <location evidence="1 17">Cell membrane</location>
        <topology evidence="1 17">Multi-pass membrane protein</topology>
    </subcellularLocation>
</comment>
<evidence type="ECO:0000256" key="6">
    <source>
        <dbReference type="ARBA" id="ARBA00022475"/>
    </source>
</evidence>
<dbReference type="CDD" id="cd02863">
    <property type="entry name" value="Ubiquinol_oxidase_III"/>
    <property type="match status" value="1"/>
</dbReference>
<dbReference type="FunFam" id="1.20.120.80:FF:000001">
    <property type="entry name" value="Cytochrome (Ubi)quinol oxidase subunit III"/>
    <property type="match status" value="1"/>
</dbReference>